<feature type="domain" description="POTRA" evidence="10">
    <location>
        <begin position="26"/>
        <end position="94"/>
    </location>
</feature>
<comment type="subunit">
    <text evidence="8">Part of the Bam complex.</text>
</comment>
<feature type="domain" description="POTRA" evidence="10">
    <location>
        <begin position="347"/>
        <end position="419"/>
    </location>
</feature>
<sequence precursor="true">MIKRVFLILGLMASCLLGPVAYATDFKIQKIEVEGNHRISFETVRSYLPIDVGDTLTTKLTRESLKQLYATKFFQDIALYQLPNGLLKVVVKERPSISDITFEGNELIKTDDLKQALDGLGVKKGRIFNKNQLVKIIVDLRRQYQNQGYYAADVKIDVENLPRNRVSLKVKVEEGQPANIGRITLVGNKTYSDNKLKGTMMLSESVVIGSNDKYSKPKLQSDEESLRSYYMDRGFAEFKLESTQVSLSLDKTQVFITINMNEGPQYTVSNVKFSGETILSKEELNKLLRIHPGELFSRSHIVATVNALRDRLSEEGYAFANVEPITILDKNNRLVSIDFRVEPKDRVYVRRIIIKGNTRTRDYVIRRELRQFESAPYSLKGVRRSNTRLNRLGYFKKVKIDTQRISRDQVDLVVNVDEQSTGSFNAGIGYSQVDGVNFTIGVTERNVIGSGYKANINSTYSSSTKSLDLGVTNPYFTPDGVSLGGGIYASEIDAAQLGVSDYTTNNYGVRVNMGYPTSEFSNLSYGLKFDDQKLVCIDTFSVCKDYTAIYGSHFNSVRYSMGWSYDSKNSFYFPTDGQSTGVTGEVTIPTSSEVSFYKLYLDESVYFPMSDNFTFKVKGNAAYGDGLGSYKGLPFYENFYAGGMGSVRGYEPNSLGPVYDLATQGSDRPTGGNVKLIANAELIFPMPFIEDSSNIRMSVFLDAGNVFNGFDNVKAEDFRASTGISMAWITPVGPLAFSLARALNDKPGDKTQVFQFNLGVPL</sequence>
<evidence type="ECO:0000313" key="11">
    <source>
        <dbReference type="EMBL" id="KDN95211.1"/>
    </source>
</evidence>
<dbReference type="STRING" id="28885.EI16_02590"/>
<keyword evidence="2 8" id="KW-1134">Transmembrane beta strand</keyword>
<keyword evidence="12" id="KW-1185">Reference proteome</keyword>
<dbReference type="InterPro" id="IPR000184">
    <property type="entry name" value="Bac_surfAg_D15"/>
</dbReference>
<evidence type="ECO:0000256" key="4">
    <source>
        <dbReference type="ARBA" id="ARBA00022729"/>
    </source>
</evidence>
<comment type="similarity">
    <text evidence="8">Belongs to the BamA family.</text>
</comment>
<dbReference type="InterPro" id="IPR010827">
    <property type="entry name" value="BamA/TamA_POTRA"/>
</dbReference>
<dbReference type="RefSeq" id="WP_029909103.1">
    <property type="nucleotide sequence ID" value="NZ_AP020335.1"/>
</dbReference>
<dbReference type="PROSITE" id="PS51779">
    <property type="entry name" value="POTRA"/>
    <property type="match status" value="4"/>
</dbReference>
<evidence type="ECO:0000256" key="2">
    <source>
        <dbReference type="ARBA" id="ARBA00022452"/>
    </source>
</evidence>
<dbReference type="InterPro" id="IPR034746">
    <property type="entry name" value="POTRA"/>
</dbReference>
<proteinExistence type="inferred from homology"/>
<evidence type="ECO:0000256" key="1">
    <source>
        <dbReference type="ARBA" id="ARBA00004370"/>
    </source>
</evidence>
<keyword evidence="5 8" id="KW-0677">Repeat</keyword>
<evidence type="ECO:0000256" key="3">
    <source>
        <dbReference type="ARBA" id="ARBA00022692"/>
    </source>
</evidence>
<keyword evidence="6 8" id="KW-0472">Membrane</keyword>
<dbReference type="InterPro" id="IPR023707">
    <property type="entry name" value="OM_assembly_BamA"/>
</dbReference>
<comment type="caution">
    <text evidence="11">The sequence shown here is derived from an EMBL/GenBank/DDBJ whole genome shotgun (WGS) entry which is preliminary data.</text>
</comment>
<keyword evidence="7 8" id="KW-0998">Cell outer membrane</keyword>
<evidence type="ECO:0000256" key="8">
    <source>
        <dbReference type="HAMAP-Rule" id="MF_01430"/>
    </source>
</evidence>
<keyword evidence="4 8" id="KW-0732">Signal</keyword>
<reference evidence="11 12" key="1">
    <citation type="submission" date="2014-04" db="EMBL/GenBank/DDBJ databases">
        <title>Draft genome sequence of Hydrogenovibrio marinus MH-110, a model organism for aerobic H2 metabolism.</title>
        <authorList>
            <person name="Cha H.J."/>
            <person name="Jo B.H."/>
            <person name="Hwang B.H."/>
        </authorList>
    </citation>
    <scope>NUCLEOTIDE SEQUENCE [LARGE SCALE GENOMIC DNA]</scope>
    <source>
        <strain evidence="11 12">MH-110</strain>
    </source>
</reference>
<dbReference type="InterPro" id="IPR039910">
    <property type="entry name" value="D15-like"/>
</dbReference>
<feature type="domain" description="POTRA" evidence="10">
    <location>
        <begin position="266"/>
        <end position="344"/>
    </location>
</feature>
<dbReference type="Proteomes" id="UP000027341">
    <property type="component" value="Unassembled WGS sequence"/>
</dbReference>
<evidence type="ECO:0000256" key="6">
    <source>
        <dbReference type="ARBA" id="ARBA00023136"/>
    </source>
</evidence>
<keyword evidence="3 8" id="KW-0812">Transmembrane</keyword>
<dbReference type="Pfam" id="PF01103">
    <property type="entry name" value="Omp85"/>
    <property type="match status" value="1"/>
</dbReference>
<dbReference type="GO" id="GO:0051205">
    <property type="term" value="P:protein insertion into membrane"/>
    <property type="evidence" value="ECO:0007669"/>
    <property type="project" value="UniProtKB-UniRule"/>
</dbReference>
<evidence type="ECO:0000259" key="10">
    <source>
        <dbReference type="PROSITE" id="PS51779"/>
    </source>
</evidence>
<comment type="subcellular location">
    <subcellularLocation>
        <location evidence="8">Cell outer membrane</location>
    </subcellularLocation>
    <subcellularLocation>
        <location evidence="1">Membrane</location>
    </subcellularLocation>
</comment>
<dbReference type="GO" id="GO:1990063">
    <property type="term" value="C:Bam protein complex"/>
    <property type="evidence" value="ECO:0007669"/>
    <property type="project" value="TreeGrafter"/>
</dbReference>
<dbReference type="PROSITE" id="PS51257">
    <property type="entry name" value="PROKAR_LIPOPROTEIN"/>
    <property type="match status" value="1"/>
</dbReference>
<comment type="function">
    <text evidence="8">Part of the outer membrane protein assembly complex, which is involved in assembly and insertion of beta-barrel proteins into the outer membrane.</text>
</comment>
<accession>A0A066ZY10</accession>
<dbReference type="Gene3D" id="3.10.20.310">
    <property type="entry name" value="membrane protein fhac"/>
    <property type="match status" value="5"/>
</dbReference>
<dbReference type="PANTHER" id="PTHR12815:SF23">
    <property type="entry name" value="OUTER MEMBRANE PROTEIN ASSEMBLY FACTOR BAMA"/>
    <property type="match status" value="1"/>
</dbReference>
<dbReference type="Gene3D" id="2.40.160.50">
    <property type="entry name" value="membrane protein fhac: a member of the omp85/tpsb transporter family"/>
    <property type="match status" value="1"/>
</dbReference>
<protein>
    <recommendedName>
        <fullName evidence="8 9">Outer membrane protein assembly factor BamA</fullName>
    </recommendedName>
</protein>
<dbReference type="PIRSF" id="PIRSF006076">
    <property type="entry name" value="OM_assembly_OMP85"/>
    <property type="match status" value="1"/>
</dbReference>
<evidence type="ECO:0000313" key="12">
    <source>
        <dbReference type="Proteomes" id="UP000027341"/>
    </source>
</evidence>
<dbReference type="EMBL" id="JMIU01000001">
    <property type="protein sequence ID" value="KDN95211.1"/>
    <property type="molecule type" value="Genomic_DNA"/>
</dbReference>
<feature type="domain" description="POTRA" evidence="10">
    <location>
        <begin position="95"/>
        <end position="175"/>
    </location>
</feature>
<feature type="signal peptide" evidence="8">
    <location>
        <begin position="1"/>
        <end position="23"/>
    </location>
</feature>
<name>A0A066ZY10_HYDMR</name>
<dbReference type="AlphaFoldDB" id="A0A066ZY10"/>
<organism evidence="11 12">
    <name type="scientific">Hydrogenovibrio marinus</name>
    <dbReference type="NCBI Taxonomy" id="28885"/>
    <lineage>
        <taxon>Bacteria</taxon>
        <taxon>Pseudomonadati</taxon>
        <taxon>Pseudomonadota</taxon>
        <taxon>Gammaproteobacteria</taxon>
        <taxon>Thiotrichales</taxon>
        <taxon>Piscirickettsiaceae</taxon>
        <taxon>Hydrogenovibrio</taxon>
    </lineage>
</organism>
<evidence type="ECO:0000256" key="5">
    <source>
        <dbReference type="ARBA" id="ARBA00022737"/>
    </source>
</evidence>
<evidence type="ECO:0000256" key="9">
    <source>
        <dbReference type="NCBIfam" id="TIGR03303"/>
    </source>
</evidence>
<dbReference type="HAMAP" id="MF_01430">
    <property type="entry name" value="OM_assembly_BamA"/>
    <property type="match status" value="1"/>
</dbReference>
<evidence type="ECO:0000256" key="7">
    <source>
        <dbReference type="ARBA" id="ARBA00023237"/>
    </source>
</evidence>
<dbReference type="PANTHER" id="PTHR12815">
    <property type="entry name" value="SORTING AND ASSEMBLY MACHINERY SAMM50 PROTEIN FAMILY MEMBER"/>
    <property type="match status" value="1"/>
</dbReference>
<dbReference type="Pfam" id="PF07244">
    <property type="entry name" value="POTRA"/>
    <property type="match status" value="5"/>
</dbReference>
<dbReference type="NCBIfam" id="TIGR03303">
    <property type="entry name" value="OM_YaeT"/>
    <property type="match status" value="1"/>
</dbReference>
<gene>
    <name evidence="8" type="primary">bamA</name>
    <name evidence="11" type="ORF">EI16_02590</name>
</gene>
<dbReference type="GO" id="GO:0043165">
    <property type="term" value="P:Gram-negative-bacterium-type cell outer membrane assembly"/>
    <property type="evidence" value="ECO:0007669"/>
    <property type="project" value="UniProtKB-UniRule"/>
</dbReference>
<feature type="chain" id="PRO_5008980796" description="Outer membrane protein assembly factor BamA" evidence="8">
    <location>
        <begin position="24"/>
        <end position="762"/>
    </location>
</feature>